<dbReference type="OrthoDB" id="6478931at2759"/>
<feature type="transmembrane region" description="Helical" evidence="6">
    <location>
        <begin position="184"/>
        <end position="205"/>
    </location>
</feature>
<evidence type="ECO:0000313" key="7">
    <source>
        <dbReference type="Proteomes" id="UP000504618"/>
    </source>
</evidence>
<evidence type="ECO:0000256" key="6">
    <source>
        <dbReference type="SAM" id="Phobius"/>
    </source>
</evidence>
<evidence type="ECO:0000256" key="1">
    <source>
        <dbReference type="ARBA" id="ARBA00004651"/>
    </source>
</evidence>
<organism evidence="7 8">
    <name type="scientific">Temnothorax curvispinosus</name>
    <dbReference type="NCBI Taxonomy" id="300111"/>
    <lineage>
        <taxon>Eukaryota</taxon>
        <taxon>Metazoa</taxon>
        <taxon>Ecdysozoa</taxon>
        <taxon>Arthropoda</taxon>
        <taxon>Hexapoda</taxon>
        <taxon>Insecta</taxon>
        <taxon>Pterygota</taxon>
        <taxon>Neoptera</taxon>
        <taxon>Endopterygota</taxon>
        <taxon>Hymenoptera</taxon>
        <taxon>Apocrita</taxon>
        <taxon>Aculeata</taxon>
        <taxon>Formicoidea</taxon>
        <taxon>Formicidae</taxon>
        <taxon>Myrmicinae</taxon>
        <taxon>Temnothorax</taxon>
    </lineage>
</organism>
<sequence length="257" mass="30392">MRFLQTLLELFLKLPLKSYQNLSILIHTKDILGFFFVVVHVPVHVVVHVQVDYLRLLLLLYIFLLGFIMDMLYMNCVCILKACFKQINDNLMNLRELVTNGKPYVLSDTCHEERNPFLLMEIIALKKQHLAISDAVQMLKMVFSLQILSTTVMTFTQVTFNLYFYLMQIKADASMSNQERQFYYLYFITIAIYYLIKIVLIVWACETGKTQAVEIRSTVHDVFNSISNKQIKYEVDLNNLQHQWHILYIFLIMSRVY</sequence>
<name>A0A6J1PNV2_9HYME</name>
<evidence type="ECO:0000256" key="2">
    <source>
        <dbReference type="ARBA" id="ARBA00022475"/>
    </source>
</evidence>
<keyword evidence="2" id="KW-1003">Cell membrane</keyword>
<proteinExistence type="predicted"/>
<keyword evidence="3 6" id="KW-0812">Transmembrane</keyword>
<dbReference type="RefSeq" id="XP_024870996.1">
    <property type="nucleotide sequence ID" value="XM_025015228.1"/>
</dbReference>
<reference evidence="8" key="1">
    <citation type="submission" date="2025-08" db="UniProtKB">
        <authorList>
            <consortium name="RefSeq"/>
        </authorList>
    </citation>
    <scope>IDENTIFICATION</scope>
    <source>
        <tissue evidence="8">Whole body</tissue>
    </source>
</reference>
<feature type="transmembrane region" description="Helical" evidence="6">
    <location>
        <begin position="31"/>
        <end position="51"/>
    </location>
</feature>
<evidence type="ECO:0000256" key="5">
    <source>
        <dbReference type="ARBA" id="ARBA00023136"/>
    </source>
</evidence>
<gene>
    <name evidence="8" type="primary">LOC112454045</name>
</gene>
<feature type="transmembrane region" description="Helical" evidence="6">
    <location>
        <begin position="57"/>
        <end position="84"/>
    </location>
</feature>
<evidence type="ECO:0000256" key="4">
    <source>
        <dbReference type="ARBA" id="ARBA00022989"/>
    </source>
</evidence>
<dbReference type="Pfam" id="PF08395">
    <property type="entry name" value="7tm_7"/>
    <property type="match status" value="1"/>
</dbReference>
<dbReference type="Proteomes" id="UP000504618">
    <property type="component" value="Unplaced"/>
</dbReference>
<keyword evidence="7" id="KW-1185">Reference proteome</keyword>
<dbReference type="GeneID" id="112454045"/>
<dbReference type="InterPro" id="IPR013604">
    <property type="entry name" value="7TM_chemorcpt"/>
</dbReference>
<dbReference type="GO" id="GO:0050909">
    <property type="term" value="P:sensory perception of taste"/>
    <property type="evidence" value="ECO:0007669"/>
    <property type="project" value="InterPro"/>
</dbReference>
<dbReference type="AlphaFoldDB" id="A0A6J1PNV2"/>
<accession>A0A6J1PNV2</accession>
<dbReference type="GO" id="GO:0005886">
    <property type="term" value="C:plasma membrane"/>
    <property type="evidence" value="ECO:0007669"/>
    <property type="project" value="UniProtKB-SubCell"/>
</dbReference>
<evidence type="ECO:0000256" key="3">
    <source>
        <dbReference type="ARBA" id="ARBA00022692"/>
    </source>
</evidence>
<keyword evidence="4 6" id="KW-1133">Transmembrane helix</keyword>
<keyword evidence="5 6" id="KW-0472">Membrane</keyword>
<evidence type="ECO:0000313" key="8">
    <source>
        <dbReference type="RefSeq" id="XP_024870996.1"/>
    </source>
</evidence>
<protein>
    <submittedName>
        <fullName evidence="8">Uncharacterized protein LOC112454045</fullName>
    </submittedName>
</protein>
<comment type="subcellular location">
    <subcellularLocation>
        <location evidence="1">Cell membrane</location>
        <topology evidence="1">Multi-pass membrane protein</topology>
    </subcellularLocation>
</comment>
<feature type="transmembrane region" description="Helical" evidence="6">
    <location>
        <begin position="142"/>
        <end position="164"/>
    </location>
</feature>